<evidence type="ECO:0000313" key="3">
    <source>
        <dbReference type="Proteomes" id="UP000218785"/>
    </source>
</evidence>
<dbReference type="InterPro" id="IPR010328">
    <property type="entry name" value="DUF928"/>
</dbReference>
<dbReference type="EMBL" id="AP018248">
    <property type="protein sequence ID" value="BAZ02081.1"/>
    <property type="molecule type" value="Genomic_DNA"/>
</dbReference>
<name>A0A1Z4N8N5_9CYAN</name>
<evidence type="ECO:0008006" key="4">
    <source>
        <dbReference type="Google" id="ProtNLM"/>
    </source>
</evidence>
<keyword evidence="3" id="KW-1185">Reference proteome</keyword>
<dbReference type="AlphaFoldDB" id="A0A1Z4N8N5"/>
<dbReference type="Proteomes" id="UP000218785">
    <property type="component" value="Chromosome"/>
</dbReference>
<sequence>MNKARLLRFIVLINVLIANLCIAIPSEATVKKQYLQNLLLNNNNNTYISLLLSDLLTIFRRQKVPAGGRGDICALAPQKLVEPGSSSSTKNNIPVEIWSLKPLFLWKIKQGTVKQIQLFKDGSNNDLWKGNGEIALGQTSIIYDGEPLQPGQLYHWRLHIPFPIEQPSFQIMEEKKRNEITNELKQIEARLNQQGASAETITLEKVDLFVKKNLWSDALREIFAVTNPSPEFKKIQQQLLSFEYCQTKD</sequence>
<keyword evidence="1" id="KW-0175">Coiled coil</keyword>
<dbReference type="RefSeq" id="WP_190445640.1">
    <property type="nucleotide sequence ID" value="NZ_CAWNJS010000001.1"/>
</dbReference>
<evidence type="ECO:0000256" key="1">
    <source>
        <dbReference type="SAM" id="Coils"/>
    </source>
</evidence>
<protein>
    <recommendedName>
        <fullName evidence="4">DUF928 domain-containing protein</fullName>
    </recommendedName>
</protein>
<reference evidence="2 3" key="1">
    <citation type="submission" date="2017-06" db="EMBL/GenBank/DDBJ databases">
        <title>Genome sequencing of cyanobaciteial culture collection at National Institute for Environmental Studies (NIES).</title>
        <authorList>
            <person name="Hirose Y."/>
            <person name="Shimura Y."/>
            <person name="Fujisawa T."/>
            <person name="Nakamura Y."/>
            <person name="Kawachi M."/>
        </authorList>
    </citation>
    <scope>NUCLEOTIDE SEQUENCE [LARGE SCALE GENOMIC DNA]</scope>
    <source>
        <strain evidence="2 3">NIES-37</strain>
    </source>
</reference>
<organism evidence="2 3">
    <name type="scientific">Tolypothrix tenuis PCC 7101</name>
    <dbReference type="NCBI Taxonomy" id="231146"/>
    <lineage>
        <taxon>Bacteria</taxon>
        <taxon>Bacillati</taxon>
        <taxon>Cyanobacteriota</taxon>
        <taxon>Cyanophyceae</taxon>
        <taxon>Nostocales</taxon>
        <taxon>Tolypothrichaceae</taxon>
        <taxon>Tolypothrix</taxon>
    </lineage>
</organism>
<feature type="coiled-coil region" evidence="1">
    <location>
        <begin position="170"/>
        <end position="197"/>
    </location>
</feature>
<accession>A0A1Z4N8N5</accession>
<gene>
    <name evidence="2" type="ORF">NIES37_60890</name>
</gene>
<dbReference type="Pfam" id="PF06051">
    <property type="entry name" value="DUF928"/>
    <property type="match status" value="1"/>
</dbReference>
<evidence type="ECO:0000313" key="2">
    <source>
        <dbReference type="EMBL" id="BAZ02081.1"/>
    </source>
</evidence>
<proteinExistence type="predicted"/>
<dbReference type="KEGG" id="ttq:NIES37_60890"/>